<feature type="region of interest" description="Disordered" evidence="1">
    <location>
        <begin position="1"/>
        <end position="109"/>
    </location>
</feature>
<organism evidence="2 3">
    <name type="scientific">Pelobates cultripes</name>
    <name type="common">Western spadefoot toad</name>
    <dbReference type="NCBI Taxonomy" id="61616"/>
    <lineage>
        <taxon>Eukaryota</taxon>
        <taxon>Metazoa</taxon>
        <taxon>Chordata</taxon>
        <taxon>Craniata</taxon>
        <taxon>Vertebrata</taxon>
        <taxon>Euteleostomi</taxon>
        <taxon>Amphibia</taxon>
        <taxon>Batrachia</taxon>
        <taxon>Anura</taxon>
        <taxon>Pelobatoidea</taxon>
        <taxon>Pelobatidae</taxon>
        <taxon>Pelobates</taxon>
    </lineage>
</organism>
<evidence type="ECO:0000313" key="3">
    <source>
        <dbReference type="Proteomes" id="UP001295444"/>
    </source>
</evidence>
<keyword evidence="3" id="KW-1185">Reference proteome</keyword>
<dbReference type="AlphaFoldDB" id="A0AAD1TM35"/>
<gene>
    <name evidence="2" type="ORF">PECUL_23A012900</name>
</gene>
<sequence length="109" mass="11412">GQRGGRPPGSTGRNKGPPQNGRRTREGTRGEHSAGEGARAPARRAGSRMREGGGGSAHTAAVGRRGRLRHYLHGDRSEKTGGEARGGKTTRAGRGKHPRTQGGHHPQSE</sequence>
<feature type="compositionally biased region" description="Basic and acidic residues" evidence="1">
    <location>
        <begin position="72"/>
        <end position="86"/>
    </location>
</feature>
<accession>A0AAD1TM35</accession>
<dbReference type="EMBL" id="CAKOES020000722">
    <property type="protein sequence ID" value="CAH2330509.1"/>
    <property type="molecule type" value="Genomic_DNA"/>
</dbReference>
<feature type="compositionally biased region" description="Basic and acidic residues" evidence="1">
    <location>
        <begin position="23"/>
        <end position="34"/>
    </location>
</feature>
<evidence type="ECO:0000313" key="2">
    <source>
        <dbReference type="EMBL" id="CAH2330509.1"/>
    </source>
</evidence>
<feature type="non-terminal residue" evidence="2">
    <location>
        <position position="1"/>
    </location>
</feature>
<reference evidence="2" key="1">
    <citation type="submission" date="2022-03" db="EMBL/GenBank/DDBJ databases">
        <authorList>
            <person name="Alioto T."/>
            <person name="Alioto T."/>
            <person name="Gomez Garrido J."/>
        </authorList>
    </citation>
    <scope>NUCLEOTIDE SEQUENCE</scope>
</reference>
<dbReference type="Proteomes" id="UP001295444">
    <property type="component" value="Unassembled WGS sequence"/>
</dbReference>
<comment type="caution">
    <text evidence="2">The sequence shown here is derived from an EMBL/GenBank/DDBJ whole genome shotgun (WGS) entry which is preliminary data.</text>
</comment>
<evidence type="ECO:0000256" key="1">
    <source>
        <dbReference type="SAM" id="MobiDB-lite"/>
    </source>
</evidence>
<protein>
    <submittedName>
        <fullName evidence="2">Uncharacterized protein</fullName>
    </submittedName>
</protein>
<name>A0AAD1TM35_PELCU</name>
<proteinExistence type="predicted"/>